<sequence length="680" mass="79777">MDLHITKHGDCQLSIEICYNSGIITNNAVGLLIEEWRDEYQVENLSLNTESSEGNRIRILEPQVIEGDSEQTFVIFTVMQDGYYHINLSGASEQAILYGICEILDQTYVLEGEVRLPRLNMTSTPDIKKRGVERHWGPSMTSMENLEENLNLIKLLARKRVNHLMWIDSWISMSWYPFLDFRYFPILKREDQLGKIKIAKECLRTIINEATNWGMDFYLSCTEFNIPEDLLQIHPDMFYRNPDTGLCVLRLDSKDTWLFYKSKIKEVMVDFPALSGIELWTGEAMEIWQCYRPETDTRSIGELFLEMYDKALEAMDEAGRSDARIICSCFTHHPDCEKVYEDILGRLPERCDSRSKMQVEDFYRFHSPATLPGRLSPGREWVEFDLGGEYRGDWAGWITCALEFIPNRMRHYYDKGISGFMCRIRGYALGPNTTFIGDYAVLKGVQSIKYDVYFKTCWDMNIGLADVWRMCKRRGFPDQMLEFFQLSEKVAEQAHYANESIVNNFHSSFIGSIERYEWQLAYMDHPYNIAGQERKWILEPTEANLSIILAEKEQALINILKMSEILDQCKRELVEEDYATLRTCLDFQIQVVKVFKVHTEMFFRYRILMRTKLENRHALLMDCMKRCEREVTLLREHDQQQAQHAYALISDIKWRLSSDMNGPYYHLLAYHGVCKVAGFR</sequence>
<accession>A0ABU6FXC2</accession>
<evidence type="ECO:0000313" key="2">
    <source>
        <dbReference type="Proteomes" id="UP001338137"/>
    </source>
</evidence>
<keyword evidence="2" id="KW-1185">Reference proteome</keyword>
<gene>
    <name evidence="1" type="ORF">P4I72_05420</name>
</gene>
<reference evidence="1 2" key="1">
    <citation type="submission" date="2023-03" db="EMBL/GenBank/DDBJ databases">
        <title>Bacillus Genome Sequencing.</title>
        <authorList>
            <person name="Dunlap C."/>
        </authorList>
    </citation>
    <scope>NUCLEOTIDE SEQUENCE [LARGE SCALE GENOMIC DNA]</scope>
    <source>
        <strain evidence="1 2">BD-533</strain>
    </source>
</reference>
<dbReference type="Proteomes" id="UP001338137">
    <property type="component" value="Unassembled WGS sequence"/>
</dbReference>
<dbReference type="EMBL" id="JARLKY010000011">
    <property type="protein sequence ID" value="MEC0226551.1"/>
    <property type="molecule type" value="Genomic_DNA"/>
</dbReference>
<proteinExistence type="predicted"/>
<organism evidence="1 2">
    <name type="scientific">Paenibacillus alba</name>
    <dbReference type="NCBI Taxonomy" id="1197127"/>
    <lineage>
        <taxon>Bacteria</taxon>
        <taxon>Bacillati</taxon>
        <taxon>Bacillota</taxon>
        <taxon>Bacilli</taxon>
        <taxon>Bacillales</taxon>
        <taxon>Paenibacillaceae</taxon>
        <taxon>Paenibacillus</taxon>
    </lineage>
</organism>
<evidence type="ECO:0008006" key="3">
    <source>
        <dbReference type="Google" id="ProtNLM"/>
    </source>
</evidence>
<dbReference type="RefSeq" id="WP_326070971.1">
    <property type="nucleotide sequence ID" value="NZ_JARLKY010000011.1"/>
</dbReference>
<comment type="caution">
    <text evidence="1">The sequence shown here is derived from an EMBL/GenBank/DDBJ whole genome shotgun (WGS) entry which is preliminary data.</text>
</comment>
<evidence type="ECO:0000313" key="1">
    <source>
        <dbReference type="EMBL" id="MEC0226551.1"/>
    </source>
</evidence>
<protein>
    <recommendedName>
        <fullName evidence="3">Beta-hexosaminidase bacterial type N-terminal domain-containing protein</fullName>
    </recommendedName>
</protein>
<name>A0ABU6FXC2_9BACL</name>